<gene>
    <name evidence="1" type="ORF">ElyMa_003183200</name>
</gene>
<accession>A0AAV4J044</accession>
<dbReference type="Proteomes" id="UP000762676">
    <property type="component" value="Unassembled WGS sequence"/>
</dbReference>
<dbReference type="EMBL" id="BMAT01006580">
    <property type="protein sequence ID" value="GFS15298.1"/>
    <property type="molecule type" value="Genomic_DNA"/>
</dbReference>
<evidence type="ECO:0008006" key="3">
    <source>
        <dbReference type="Google" id="ProtNLM"/>
    </source>
</evidence>
<organism evidence="1 2">
    <name type="scientific">Elysia marginata</name>
    <dbReference type="NCBI Taxonomy" id="1093978"/>
    <lineage>
        <taxon>Eukaryota</taxon>
        <taxon>Metazoa</taxon>
        <taxon>Spiralia</taxon>
        <taxon>Lophotrochozoa</taxon>
        <taxon>Mollusca</taxon>
        <taxon>Gastropoda</taxon>
        <taxon>Heterobranchia</taxon>
        <taxon>Euthyneura</taxon>
        <taxon>Panpulmonata</taxon>
        <taxon>Sacoglossa</taxon>
        <taxon>Placobranchoidea</taxon>
        <taxon>Plakobranchidae</taxon>
        <taxon>Elysia</taxon>
    </lineage>
</organism>
<comment type="caution">
    <text evidence="1">The sequence shown here is derived from an EMBL/GenBank/DDBJ whole genome shotgun (WGS) entry which is preliminary data.</text>
</comment>
<evidence type="ECO:0000313" key="2">
    <source>
        <dbReference type="Proteomes" id="UP000762676"/>
    </source>
</evidence>
<reference evidence="1 2" key="1">
    <citation type="journal article" date="2021" name="Elife">
        <title>Chloroplast acquisition without the gene transfer in kleptoplastic sea slugs, Plakobranchus ocellatus.</title>
        <authorList>
            <person name="Maeda T."/>
            <person name="Takahashi S."/>
            <person name="Yoshida T."/>
            <person name="Shimamura S."/>
            <person name="Takaki Y."/>
            <person name="Nagai Y."/>
            <person name="Toyoda A."/>
            <person name="Suzuki Y."/>
            <person name="Arimoto A."/>
            <person name="Ishii H."/>
            <person name="Satoh N."/>
            <person name="Nishiyama T."/>
            <person name="Hasebe M."/>
            <person name="Maruyama T."/>
            <person name="Minagawa J."/>
            <person name="Obokata J."/>
            <person name="Shigenobu S."/>
        </authorList>
    </citation>
    <scope>NUCLEOTIDE SEQUENCE [LARGE SCALE GENOMIC DNA]</scope>
</reference>
<proteinExistence type="predicted"/>
<keyword evidence="2" id="KW-1185">Reference proteome</keyword>
<evidence type="ECO:0000313" key="1">
    <source>
        <dbReference type="EMBL" id="GFS15298.1"/>
    </source>
</evidence>
<name>A0AAV4J044_9GAST</name>
<dbReference type="AlphaFoldDB" id="A0AAV4J044"/>
<protein>
    <recommendedName>
        <fullName evidence="3">Reverse transcriptase domain-containing protein</fullName>
    </recommendedName>
</protein>
<sequence length="71" mass="8175">MAGCRKQSSQIDKKAKEEGVDPDVREYIFRESNHLNSLNINGTNINNIRYVDDITLLATVKRTFSKSLVYR</sequence>